<dbReference type="PROSITE" id="PS00284">
    <property type="entry name" value="SERPIN"/>
    <property type="match status" value="1"/>
</dbReference>
<evidence type="ECO:0000313" key="5">
    <source>
        <dbReference type="Proteomes" id="UP001580928"/>
    </source>
</evidence>
<dbReference type="Proteomes" id="UP001580928">
    <property type="component" value="Unassembled WGS sequence"/>
</dbReference>
<organism evidence="4 5">
    <name type="scientific">Albibacterium profundi</name>
    <dbReference type="NCBI Taxonomy" id="3134906"/>
    <lineage>
        <taxon>Bacteria</taxon>
        <taxon>Pseudomonadati</taxon>
        <taxon>Bacteroidota</taxon>
        <taxon>Sphingobacteriia</taxon>
        <taxon>Sphingobacteriales</taxon>
        <taxon>Sphingobacteriaceae</taxon>
        <taxon>Albibacterium</taxon>
    </lineage>
</organism>
<evidence type="ECO:0000313" key="4">
    <source>
        <dbReference type="EMBL" id="MFB5945176.1"/>
    </source>
</evidence>
<feature type="signal peptide" evidence="2">
    <location>
        <begin position="1"/>
        <end position="21"/>
    </location>
</feature>
<feature type="chain" id="PRO_5045690384" evidence="2">
    <location>
        <begin position="22"/>
        <end position="418"/>
    </location>
</feature>
<sequence>MNTLSLSILSFFTILAIAPMACQDSADLQKDEVRRNLDFTPKEEQKLAQDNEFTLSLFGEALSSLENGDNILMSPVSASLALAMLNNGAEGETKEAIRQALKFDGFSDEEINTYYQKIIDVLPHLDPNTTLDIANSIWYRQEFNAKPSFLDINRSFYHAELSALDFKSPKAPDQINDWVSDNTNGKIPSIVDDIPADMVMYLINAIYFKGAWQEKFDPERTREMPFKRPSGSDLQTDFMNIQEKFNIVQSKDVQGVELPYGDGQFSMYVFMPTGDTPLKTFIKKFDDSNFLAEVYGGFSKRETNLSLPKFKFAYENTLNDELKRMGMDIAFTDRADFSGIADESLMLSEVKQKAFIEVNEEGTEAAAVTGVGVSVTSMPIVQTLTFDKPFFFLIRENNCGLILFTGAVNDPSQKESKN</sequence>
<keyword evidence="2" id="KW-0732">Signal</keyword>
<evidence type="ECO:0000256" key="1">
    <source>
        <dbReference type="RuleBase" id="RU000411"/>
    </source>
</evidence>
<feature type="domain" description="Serpin" evidence="3">
    <location>
        <begin position="55"/>
        <end position="411"/>
    </location>
</feature>
<dbReference type="InterPro" id="IPR042185">
    <property type="entry name" value="Serpin_sf_2"/>
</dbReference>
<dbReference type="InterPro" id="IPR023795">
    <property type="entry name" value="Serpin_CS"/>
</dbReference>
<evidence type="ECO:0000259" key="3">
    <source>
        <dbReference type="SMART" id="SM00093"/>
    </source>
</evidence>
<dbReference type="InterPro" id="IPR023796">
    <property type="entry name" value="Serpin_dom"/>
</dbReference>
<comment type="similarity">
    <text evidence="1">Belongs to the serpin family.</text>
</comment>
<reference evidence="4 5" key="1">
    <citation type="submission" date="2024-04" db="EMBL/GenBank/DDBJ databases">
        <title>Albibacterium profundi sp. nov., isolated from sediment of the Challenger Deep of Mariana Trench.</title>
        <authorList>
            <person name="Wang Y."/>
        </authorList>
    </citation>
    <scope>NUCLEOTIDE SEQUENCE [LARGE SCALE GENOMIC DNA]</scope>
    <source>
        <strain evidence="4 5">RHL897</strain>
    </source>
</reference>
<dbReference type="InterPro" id="IPR000215">
    <property type="entry name" value="Serpin_fam"/>
</dbReference>
<dbReference type="PANTHER" id="PTHR11461">
    <property type="entry name" value="SERINE PROTEASE INHIBITOR, SERPIN"/>
    <property type="match status" value="1"/>
</dbReference>
<evidence type="ECO:0000256" key="2">
    <source>
        <dbReference type="SAM" id="SignalP"/>
    </source>
</evidence>
<accession>A0ABV5CCB2</accession>
<dbReference type="CDD" id="cd19588">
    <property type="entry name" value="serpin_miropin-like"/>
    <property type="match status" value="1"/>
</dbReference>
<dbReference type="Gene3D" id="2.30.39.10">
    <property type="entry name" value="Alpha-1-antitrypsin, domain 1"/>
    <property type="match status" value="1"/>
</dbReference>
<dbReference type="SUPFAM" id="SSF56574">
    <property type="entry name" value="Serpins"/>
    <property type="match status" value="1"/>
</dbReference>
<dbReference type="EMBL" id="JBBVGT010000002">
    <property type="protein sequence ID" value="MFB5945176.1"/>
    <property type="molecule type" value="Genomic_DNA"/>
</dbReference>
<dbReference type="InterPro" id="IPR036186">
    <property type="entry name" value="Serpin_sf"/>
</dbReference>
<keyword evidence="5" id="KW-1185">Reference proteome</keyword>
<dbReference type="Gene3D" id="3.30.497.10">
    <property type="entry name" value="Antithrombin, subunit I, domain 2"/>
    <property type="match status" value="1"/>
</dbReference>
<protein>
    <submittedName>
        <fullName evidence="4">Serpin family protein</fullName>
    </submittedName>
</protein>
<dbReference type="PANTHER" id="PTHR11461:SF211">
    <property type="entry name" value="GH10112P-RELATED"/>
    <property type="match status" value="1"/>
</dbReference>
<comment type="caution">
    <text evidence="4">The sequence shown here is derived from an EMBL/GenBank/DDBJ whole genome shotgun (WGS) entry which is preliminary data.</text>
</comment>
<dbReference type="Pfam" id="PF00079">
    <property type="entry name" value="Serpin"/>
    <property type="match status" value="1"/>
</dbReference>
<name>A0ABV5CCB2_9SPHI</name>
<dbReference type="InterPro" id="IPR042178">
    <property type="entry name" value="Serpin_sf_1"/>
</dbReference>
<dbReference type="RefSeq" id="WP_375556720.1">
    <property type="nucleotide sequence ID" value="NZ_JBBVGT010000002.1"/>
</dbReference>
<gene>
    <name evidence="4" type="ORF">WKR92_04950</name>
</gene>
<proteinExistence type="inferred from homology"/>
<dbReference type="SMART" id="SM00093">
    <property type="entry name" value="SERPIN"/>
    <property type="match status" value="1"/>
</dbReference>